<dbReference type="KEGG" id="gob:Gobs_3586"/>
<evidence type="ECO:0000313" key="2">
    <source>
        <dbReference type="EMBL" id="ADB76173.1"/>
    </source>
</evidence>
<dbReference type="Proteomes" id="UP000001382">
    <property type="component" value="Chromosome"/>
</dbReference>
<name>D2SBR6_GEOOG</name>
<reference evidence="2 3" key="1">
    <citation type="journal article" date="2010" name="Stand. Genomic Sci.">
        <title>Complete genome sequence of Geodermatophilus obscurus type strain (G-20).</title>
        <authorList>
            <person name="Ivanova N."/>
            <person name="Sikorski J."/>
            <person name="Jando M."/>
            <person name="Munk C."/>
            <person name="Lapidus A."/>
            <person name="Glavina Del Rio T."/>
            <person name="Copeland A."/>
            <person name="Tice H."/>
            <person name="Cheng J.-F."/>
            <person name="Lucas S."/>
            <person name="Chen F."/>
            <person name="Nolan M."/>
            <person name="Bruce D."/>
            <person name="Goodwin L."/>
            <person name="Pitluck S."/>
            <person name="Mavromatis K."/>
            <person name="Mikhailova N."/>
            <person name="Pati A."/>
            <person name="Chen A."/>
            <person name="Palaniappan K."/>
            <person name="Land M."/>
            <person name="Hauser L."/>
            <person name="Chang Y.-J."/>
            <person name="Jeffries C.D."/>
            <person name="Meincke L."/>
            <person name="Brettin T."/>
            <person name="Detter J.C."/>
            <person name="Detter J.C."/>
            <person name="Rohde M."/>
            <person name="Goeker M."/>
            <person name="Bristow J."/>
            <person name="Eisen J.A."/>
            <person name="Markowitz V."/>
            <person name="Hugenholtz P."/>
            <person name="Kyrpides N.C."/>
            <person name="Klenk H.-P."/>
        </authorList>
    </citation>
    <scope>NUCLEOTIDE SEQUENCE [LARGE SCALE GENOMIC DNA]</scope>
    <source>
        <strain evidence="3">ATCC 25078 / DSM 43160 / JCM 3152 / KCC A-0152 / KCTC 9177 / NBRC 13315 / NRRL B-3577 / G-20</strain>
    </source>
</reference>
<sequence>MSARHRAEDLNQVSLTDLLATDEHSPQTVLVDLFYPTPRGDRQITVRRLSDPEQSS</sequence>
<feature type="region of interest" description="Disordered" evidence="1">
    <location>
        <begin position="1"/>
        <end position="22"/>
    </location>
</feature>
<gene>
    <name evidence="2" type="ordered locus">Gobs_3586</name>
</gene>
<dbReference type="EMBL" id="CP001867">
    <property type="protein sequence ID" value="ADB76173.1"/>
    <property type="molecule type" value="Genomic_DNA"/>
</dbReference>
<evidence type="ECO:0000313" key="3">
    <source>
        <dbReference type="Proteomes" id="UP000001382"/>
    </source>
</evidence>
<keyword evidence="3" id="KW-1185">Reference proteome</keyword>
<accession>D2SBR6</accession>
<organism evidence="2 3">
    <name type="scientific">Geodermatophilus obscurus (strain ATCC 25078 / DSM 43160 / JCM 3152 / CCUG 61914 / KCC A-0152 / KCTC 9177 / NBRC 13315 / NRRL B-3577 / G-20)</name>
    <dbReference type="NCBI Taxonomy" id="526225"/>
    <lineage>
        <taxon>Bacteria</taxon>
        <taxon>Bacillati</taxon>
        <taxon>Actinomycetota</taxon>
        <taxon>Actinomycetes</taxon>
        <taxon>Geodermatophilales</taxon>
        <taxon>Geodermatophilaceae</taxon>
        <taxon>Geodermatophilus</taxon>
    </lineage>
</organism>
<proteinExistence type="predicted"/>
<evidence type="ECO:0000256" key="1">
    <source>
        <dbReference type="SAM" id="MobiDB-lite"/>
    </source>
</evidence>
<dbReference type="AlphaFoldDB" id="D2SBR6"/>
<dbReference type="HOGENOM" id="CLU_3007816_0_0_11"/>
<protein>
    <submittedName>
        <fullName evidence="2">Uncharacterized protein</fullName>
    </submittedName>
</protein>
<reference evidence="3" key="2">
    <citation type="submission" date="2010-01" db="EMBL/GenBank/DDBJ databases">
        <title>The complete genome of Geodermatophilus obscurus DSM 43160.</title>
        <authorList>
            <consortium name="US DOE Joint Genome Institute (JGI-PGF)"/>
            <person name="Lucas S."/>
            <person name="Copeland A."/>
            <person name="Lapidus A."/>
            <person name="Glavina del Rio T."/>
            <person name="Dalin E."/>
            <person name="Tice H."/>
            <person name="Bruce D."/>
            <person name="Goodwin L."/>
            <person name="Pitluck S."/>
            <person name="Kyrpides N."/>
            <person name="Mavromatis K."/>
            <person name="Ivanova N."/>
            <person name="Munk A.C."/>
            <person name="Brettin T."/>
            <person name="Detter J.C."/>
            <person name="Han C."/>
            <person name="Larimer F."/>
            <person name="Land M."/>
            <person name="Hauser L."/>
            <person name="Markowitz V."/>
            <person name="Cheng J.-F."/>
            <person name="Hugenholtz P."/>
            <person name="Woyke T."/>
            <person name="Wu D."/>
            <person name="Jando M."/>
            <person name="Schneider S."/>
            <person name="Klenk H.-P."/>
            <person name="Eisen J.A."/>
        </authorList>
    </citation>
    <scope>NUCLEOTIDE SEQUENCE [LARGE SCALE GENOMIC DNA]</scope>
    <source>
        <strain evidence="3">ATCC 25078 / DSM 43160 / JCM 3152 / KCC A-0152 / KCTC 9177 / NBRC 13315 / NRRL B-3577 / G-20</strain>
    </source>
</reference>